<feature type="compositionally biased region" description="Basic and acidic residues" evidence="1">
    <location>
        <begin position="755"/>
        <end position="766"/>
    </location>
</feature>
<keyword evidence="3" id="KW-1185">Reference proteome</keyword>
<feature type="region of interest" description="Disordered" evidence="1">
    <location>
        <begin position="1"/>
        <end position="22"/>
    </location>
</feature>
<name>A0ABQ5KVB5_9EUKA</name>
<dbReference type="Proteomes" id="UP001057375">
    <property type="component" value="Unassembled WGS sequence"/>
</dbReference>
<dbReference type="SUPFAM" id="SSF144000">
    <property type="entry name" value="Oxysterol-binding protein-like"/>
    <property type="match status" value="3"/>
</dbReference>
<feature type="region of interest" description="Disordered" evidence="1">
    <location>
        <begin position="748"/>
        <end position="791"/>
    </location>
</feature>
<dbReference type="Pfam" id="PF01237">
    <property type="entry name" value="Oxysterol_BP"/>
    <property type="match status" value="1"/>
</dbReference>
<feature type="compositionally biased region" description="Polar residues" evidence="1">
    <location>
        <begin position="8"/>
        <end position="22"/>
    </location>
</feature>
<organism evidence="2 3">
    <name type="scientific">Aduncisulcus paluster</name>
    <dbReference type="NCBI Taxonomy" id="2918883"/>
    <lineage>
        <taxon>Eukaryota</taxon>
        <taxon>Metamonada</taxon>
        <taxon>Carpediemonas-like organisms</taxon>
        <taxon>Aduncisulcus</taxon>
    </lineage>
</organism>
<reference evidence="2" key="1">
    <citation type="submission" date="2022-03" db="EMBL/GenBank/DDBJ databases">
        <title>Draft genome sequence of Aduncisulcus paluster, a free-living microaerophilic Fornicata.</title>
        <authorList>
            <person name="Yuyama I."/>
            <person name="Kume K."/>
            <person name="Tamura T."/>
            <person name="Inagaki Y."/>
            <person name="Hashimoto T."/>
        </authorList>
    </citation>
    <scope>NUCLEOTIDE SEQUENCE</scope>
    <source>
        <strain evidence="2">NY0171</strain>
    </source>
</reference>
<dbReference type="PANTHER" id="PTHR10972">
    <property type="entry name" value="OXYSTEROL-BINDING PROTEIN-RELATED"/>
    <property type="match status" value="1"/>
</dbReference>
<evidence type="ECO:0000313" key="3">
    <source>
        <dbReference type="Proteomes" id="UP001057375"/>
    </source>
</evidence>
<feature type="region of interest" description="Disordered" evidence="1">
    <location>
        <begin position="561"/>
        <end position="587"/>
    </location>
</feature>
<dbReference type="InterPro" id="IPR037239">
    <property type="entry name" value="OSBP_sf"/>
</dbReference>
<evidence type="ECO:0000256" key="1">
    <source>
        <dbReference type="SAM" id="MobiDB-lite"/>
    </source>
</evidence>
<sequence length="791" mass="88885">MDRKETSSMEISSTTVGSASSLPSSVIDDKSVMSGGEIKCLADLSAKMSSLSPQIGDFDKETFHYVPWHVVQPYNPPCEVKSGGVVNEDEDIVRRHKAVIFDIVKQIGKNLIRFKNIISVSLPVVIFEPRSLHQRIADNFAYIDFLHRSNLRYKQSPSDLLRFLPDCYKDHLPMNWEIHPEFIRPIQRYLLHSARFLDVICFAISALSIVPRCHRKPFNPVLGETWSAEYPGTGCRVYFEQATHHPPASRWILRSRERENHERRGFEFIGVGVYWASLGAANLKGGQKGFSQVSFFDDDESKPFQDSSHPSQRIIFSWILRSRERENHERRGFEFIGVGVYWASLGAANLKGGQKGFSQVSFFDDDESKPFQDSSHPSQRIIFSYPAFHINNLFFGQRVCYMNGSMQIVDPDNGFVFEITMDKCAPGQTFEGFKDGKCPVDNFAGQITHYPECCLPLQMLPKKEILDGAKGCVVSVPSSRDVKKRFSEWKSNGKRQKIMIQRGHADIIRGSCLDEPFVVCDAYGSYIDKLYIGSKSYWGITKVKTEPFSSRGYEFMLSQGKEAREGEVRDGKMGEDKDAREKGVTASGATSELVSALSFPIDAHDPTSVPLLSSADKSSKVPKGIQFKQQPIDPEKHPRQSDILPTHLPSDSDITPISSPLSSKGSGSSSSASISVSPDIGSSARSSSSTSSTIVTAETDEAKLPPLSTVDSFYFHDGMITPMLRLPRPIEECLHSDSRFRLDLLALGKGDEEESQKQKEILENERRRLRKLRRDGDKDDLKKKKKLGKRK</sequence>
<feature type="compositionally biased region" description="Basic and acidic residues" evidence="1">
    <location>
        <begin position="561"/>
        <end position="583"/>
    </location>
</feature>
<feature type="compositionally biased region" description="Low complexity" evidence="1">
    <location>
        <begin position="648"/>
        <end position="693"/>
    </location>
</feature>
<dbReference type="InterPro" id="IPR000648">
    <property type="entry name" value="Oxysterol-bd"/>
</dbReference>
<proteinExistence type="predicted"/>
<accession>A0ABQ5KVB5</accession>
<dbReference type="EMBL" id="BQXS01011212">
    <property type="protein sequence ID" value="GKT36390.1"/>
    <property type="molecule type" value="Genomic_DNA"/>
</dbReference>
<gene>
    <name evidence="2" type="ORF">ADUPG1_009364</name>
</gene>
<evidence type="ECO:0000313" key="2">
    <source>
        <dbReference type="EMBL" id="GKT36390.1"/>
    </source>
</evidence>
<protein>
    <submittedName>
        <fullName evidence="2">Oxysterol-binding protein like protein</fullName>
    </submittedName>
</protein>
<comment type="caution">
    <text evidence="2">The sequence shown here is derived from an EMBL/GenBank/DDBJ whole genome shotgun (WGS) entry which is preliminary data.</text>
</comment>
<feature type="region of interest" description="Disordered" evidence="1">
    <location>
        <begin position="610"/>
        <end position="697"/>
    </location>
</feature>
<dbReference type="PANTHER" id="PTHR10972:SF148">
    <property type="entry name" value="OXYSTEROL-BINDING PROTEIN 9"/>
    <property type="match status" value="1"/>
</dbReference>